<reference evidence="2" key="1">
    <citation type="submission" date="2013-12" db="EMBL/GenBank/DDBJ databases">
        <authorList>
            <person name="Genoscope - CEA"/>
        </authorList>
    </citation>
    <scope>NUCLEOTIDE SEQUENCE</scope>
    <source>
        <strain evidence="2">CBS 1993</strain>
    </source>
</reference>
<accession>W6MGH3</accession>
<gene>
    <name evidence="2" type="ORF">KUCA_T00001171001</name>
</gene>
<dbReference type="EMBL" id="HG793125">
    <property type="protein sequence ID" value="CDK25204.1"/>
    <property type="molecule type" value="Genomic_DNA"/>
</dbReference>
<dbReference type="RefSeq" id="XP_022457216.1">
    <property type="nucleotide sequence ID" value="XM_022605781.1"/>
</dbReference>
<reference evidence="2" key="2">
    <citation type="submission" date="2014-02" db="EMBL/GenBank/DDBJ databases">
        <title>Complete DNA sequence of /Kuraishia capsulata/ illustrates novel genomic features among budding yeasts (/Saccharomycotina/).</title>
        <authorList>
            <person name="Morales L."/>
            <person name="Noel B."/>
            <person name="Porcel B."/>
            <person name="Marcet-Houben M."/>
            <person name="Hullo M-F."/>
            <person name="Sacerdot C."/>
            <person name="Tekaia F."/>
            <person name="Leh-Louis V."/>
            <person name="Despons L."/>
            <person name="Khanna V."/>
            <person name="Aury J-M."/>
            <person name="Barbe V."/>
            <person name="Couloux A."/>
            <person name="Labadie K."/>
            <person name="Pelletier E."/>
            <person name="Souciet J-L."/>
            <person name="Boekhout T."/>
            <person name="Gabaldon T."/>
            <person name="Wincker P."/>
            <person name="Dujon B."/>
        </authorList>
    </citation>
    <scope>NUCLEOTIDE SEQUENCE</scope>
    <source>
        <strain evidence="2">CBS 1993</strain>
    </source>
</reference>
<name>W6MGH3_9ASCO</name>
<evidence type="ECO:0000313" key="2">
    <source>
        <dbReference type="EMBL" id="CDK25204.1"/>
    </source>
</evidence>
<keyword evidence="3" id="KW-1185">Reference proteome</keyword>
<proteinExistence type="predicted"/>
<dbReference type="GeneID" id="34518604"/>
<dbReference type="HOGENOM" id="CLU_1408974_0_0_1"/>
<keyword evidence="1" id="KW-0175">Coiled coil</keyword>
<evidence type="ECO:0000313" key="3">
    <source>
        <dbReference type="Proteomes" id="UP000019384"/>
    </source>
</evidence>
<sequence length="193" mass="21574">MKSAILTTLKINRSFSEMSFAENISYLQDRCRYIDALHFQGPGMFTRANKSILQGRDVLIKDETTDAMEVYNDYVAKIKSENLDLKKIPESRGMAKSDSNSQPVEVFDIDADDIQSLYNHALKALELPLANGSILKNGLDTCRDVHATLMLEVTQLQEELTSLENGLVFAESSSTGLPFKSIKEAIDYLETVV</sequence>
<feature type="coiled-coil region" evidence="1">
    <location>
        <begin position="146"/>
        <end position="173"/>
    </location>
</feature>
<evidence type="ECO:0000256" key="1">
    <source>
        <dbReference type="SAM" id="Coils"/>
    </source>
</evidence>
<dbReference type="Proteomes" id="UP000019384">
    <property type="component" value="Unassembled WGS sequence"/>
</dbReference>
<protein>
    <submittedName>
        <fullName evidence="2">Uncharacterized protein</fullName>
    </submittedName>
</protein>
<organism evidence="2 3">
    <name type="scientific">Kuraishia capsulata CBS 1993</name>
    <dbReference type="NCBI Taxonomy" id="1382522"/>
    <lineage>
        <taxon>Eukaryota</taxon>
        <taxon>Fungi</taxon>
        <taxon>Dikarya</taxon>
        <taxon>Ascomycota</taxon>
        <taxon>Saccharomycotina</taxon>
        <taxon>Pichiomycetes</taxon>
        <taxon>Pichiales</taxon>
        <taxon>Pichiaceae</taxon>
        <taxon>Kuraishia</taxon>
    </lineage>
</organism>
<dbReference type="AlphaFoldDB" id="W6MGH3"/>